<dbReference type="InterPro" id="IPR005467">
    <property type="entry name" value="His_kinase_dom"/>
</dbReference>
<dbReference type="GO" id="GO:0016036">
    <property type="term" value="P:cellular response to phosphate starvation"/>
    <property type="evidence" value="ECO:0007669"/>
    <property type="project" value="TreeGrafter"/>
</dbReference>
<keyword evidence="8 11" id="KW-1133">Transmembrane helix</keyword>
<dbReference type="Gene3D" id="3.30.565.10">
    <property type="entry name" value="Histidine kinase-like ATPase, C-terminal domain"/>
    <property type="match status" value="1"/>
</dbReference>
<gene>
    <name evidence="13" type="ORF">FC19_GL000154</name>
</gene>
<evidence type="ECO:0000256" key="6">
    <source>
        <dbReference type="ARBA" id="ARBA00022692"/>
    </source>
</evidence>
<comment type="subcellular location">
    <subcellularLocation>
        <location evidence="2">Cell membrane</location>
        <topology evidence="2">Multi-pass membrane protein</topology>
    </subcellularLocation>
</comment>
<evidence type="ECO:0000256" key="9">
    <source>
        <dbReference type="ARBA" id="ARBA00023012"/>
    </source>
</evidence>
<evidence type="ECO:0000256" key="8">
    <source>
        <dbReference type="ARBA" id="ARBA00022989"/>
    </source>
</evidence>
<keyword evidence="7 13" id="KW-0418">Kinase</keyword>
<comment type="catalytic activity">
    <reaction evidence="1">
        <text>ATP + protein L-histidine = ADP + protein N-phospho-L-histidine.</text>
        <dbReference type="EC" id="2.7.13.3"/>
    </reaction>
</comment>
<evidence type="ECO:0000256" key="11">
    <source>
        <dbReference type="SAM" id="Phobius"/>
    </source>
</evidence>
<organism evidence="13 14">
    <name type="scientific">Liquorilactobacillus aquaticus DSM 21051</name>
    <dbReference type="NCBI Taxonomy" id="1423725"/>
    <lineage>
        <taxon>Bacteria</taxon>
        <taxon>Bacillati</taxon>
        <taxon>Bacillota</taxon>
        <taxon>Bacilli</taxon>
        <taxon>Lactobacillales</taxon>
        <taxon>Lactobacillaceae</taxon>
        <taxon>Liquorilactobacillus</taxon>
    </lineage>
</organism>
<keyword evidence="14" id="KW-1185">Reference proteome</keyword>
<dbReference type="Pfam" id="PF02518">
    <property type="entry name" value="HATPase_c"/>
    <property type="match status" value="1"/>
</dbReference>
<feature type="transmembrane region" description="Helical" evidence="11">
    <location>
        <begin position="44"/>
        <end position="64"/>
    </location>
</feature>
<feature type="domain" description="Histidine kinase" evidence="12">
    <location>
        <begin position="126"/>
        <end position="327"/>
    </location>
</feature>
<comment type="caution">
    <text evidence="13">The sequence shown here is derived from an EMBL/GenBank/DDBJ whole genome shotgun (WGS) entry which is preliminary data.</text>
</comment>
<evidence type="ECO:0000256" key="2">
    <source>
        <dbReference type="ARBA" id="ARBA00004651"/>
    </source>
</evidence>
<evidence type="ECO:0000256" key="5">
    <source>
        <dbReference type="ARBA" id="ARBA00022679"/>
    </source>
</evidence>
<dbReference type="GO" id="GO:0005886">
    <property type="term" value="C:plasma membrane"/>
    <property type="evidence" value="ECO:0007669"/>
    <property type="project" value="UniProtKB-SubCell"/>
</dbReference>
<dbReference type="InterPro" id="IPR036097">
    <property type="entry name" value="HisK_dim/P_sf"/>
</dbReference>
<dbReference type="SMART" id="SM00387">
    <property type="entry name" value="HATPase_c"/>
    <property type="match status" value="1"/>
</dbReference>
<dbReference type="PANTHER" id="PTHR45453:SF2">
    <property type="entry name" value="HISTIDINE KINASE"/>
    <property type="match status" value="1"/>
</dbReference>
<keyword evidence="5" id="KW-0808">Transferase</keyword>
<evidence type="ECO:0000256" key="1">
    <source>
        <dbReference type="ARBA" id="ARBA00000085"/>
    </source>
</evidence>
<evidence type="ECO:0000256" key="4">
    <source>
        <dbReference type="ARBA" id="ARBA00022475"/>
    </source>
</evidence>
<dbReference type="InterPro" id="IPR036890">
    <property type="entry name" value="HATPase_C_sf"/>
</dbReference>
<dbReference type="PATRIC" id="fig|1423725.3.peg.158"/>
<dbReference type="STRING" id="1423725.FC19_GL000154"/>
<dbReference type="GO" id="GO:0000155">
    <property type="term" value="F:phosphorelay sensor kinase activity"/>
    <property type="evidence" value="ECO:0007669"/>
    <property type="project" value="InterPro"/>
</dbReference>
<dbReference type="PROSITE" id="PS50109">
    <property type="entry name" value="HIS_KIN"/>
    <property type="match status" value="1"/>
</dbReference>
<evidence type="ECO:0000256" key="3">
    <source>
        <dbReference type="ARBA" id="ARBA00012438"/>
    </source>
</evidence>
<evidence type="ECO:0000313" key="14">
    <source>
        <dbReference type="Proteomes" id="UP000051015"/>
    </source>
</evidence>
<reference evidence="13 14" key="1">
    <citation type="journal article" date="2015" name="Genome Announc.">
        <title>Expanding the biotechnology potential of lactobacilli through comparative genomics of 213 strains and associated genera.</title>
        <authorList>
            <person name="Sun Z."/>
            <person name="Harris H.M."/>
            <person name="McCann A."/>
            <person name="Guo C."/>
            <person name="Argimon S."/>
            <person name="Zhang W."/>
            <person name="Yang X."/>
            <person name="Jeffery I.B."/>
            <person name="Cooney J.C."/>
            <person name="Kagawa T.F."/>
            <person name="Liu W."/>
            <person name="Song Y."/>
            <person name="Salvetti E."/>
            <person name="Wrobel A."/>
            <person name="Rasinkangas P."/>
            <person name="Parkhill J."/>
            <person name="Rea M.C."/>
            <person name="O'Sullivan O."/>
            <person name="Ritari J."/>
            <person name="Douillard F.P."/>
            <person name="Paul Ross R."/>
            <person name="Yang R."/>
            <person name="Briner A.E."/>
            <person name="Felis G.E."/>
            <person name="de Vos W.M."/>
            <person name="Barrangou R."/>
            <person name="Klaenhammer T.R."/>
            <person name="Caufield P.W."/>
            <person name="Cui Y."/>
            <person name="Zhang H."/>
            <person name="O'Toole P.W."/>
        </authorList>
    </citation>
    <scope>NUCLEOTIDE SEQUENCE [LARGE SCALE GENOMIC DNA]</scope>
    <source>
        <strain evidence="13 14">DSM 21051</strain>
    </source>
</reference>
<sequence length="330" mass="38195">MINSSIKRILKNILAKWPSFMMYLGSISFLGLLCFLYNIDFMLIADLIRFTFIPFVLLLFYRVYHEDKLLKKLKKAYLQGQLLSAVPHSLTERTFIEYFNRAQQQRSQYEKKIQEKFKQHRDYLVMWSHEIKTPLIALSLLAENKNEVASVDVQGQVALAYHQLDLILTYERLADFNHDLNFKWSSVDNIVETIIKKYAVFFIRKNITPRVKVSTVKILTDPKWLSFILEQLLMNALKYSKKNTLIEIEWRDNTIKIIDSGAGIDASDLPRVFEPGFTGNNGRSHDSATGMGLYLAQQISKIIGLKLTIKSKTRKGTSAILSISEDKIEK</sequence>
<keyword evidence="6 11" id="KW-0812">Transmembrane</keyword>
<dbReference type="EC" id="2.7.13.3" evidence="3"/>
<protein>
    <recommendedName>
        <fullName evidence="3">histidine kinase</fullName>
        <ecNumber evidence="3">2.7.13.3</ecNumber>
    </recommendedName>
</protein>
<dbReference type="OrthoDB" id="9780487at2"/>
<evidence type="ECO:0000313" key="13">
    <source>
        <dbReference type="EMBL" id="KRM97049.1"/>
    </source>
</evidence>
<dbReference type="AlphaFoldDB" id="A0A0R2D8N7"/>
<dbReference type="SUPFAM" id="SSF47384">
    <property type="entry name" value="Homodimeric domain of signal transducing histidine kinase"/>
    <property type="match status" value="1"/>
</dbReference>
<evidence type="ECO:0000256" key="10">
    <source>
        <dbReference type="ARBA" id="ARBA00023136"/>
    </source>
</evidence>
<dbReference type="EMBL" id="AYZD01000009">
    <property type="protein sequence ID" value="KRM97049.1"/>
    <property type="molecule type" value="Genomic_DNA"/>
</dbReference>
<evidence type="ECO:0000259" key="12">
    <source>
        <dbReference type="PROSITE" id="PS50109"/>
    </source>
</evidence>
<proteinExistence type="predicted"/>
<name>A0A0R2D8N7_9LACO</name>
<keyword evidence="4" id="KW-1003">Cell membrane</keyword>
<dbReference type="Proteomes" id="UP000051015">
    <property type="component" value="Unassembled WGS sequence"/>
</dbReference>
<evidence type="ECO:0000256" key="7">
    <source>
        <dbReference type="ARBA" id="ARBA00022777"/>
    </source>
</evidence>
<keyword evidence="10 11" id="KW-0472">Membrane</keyword>
<dbReference type="PANTHER" id="PTHR45453">
    <property type="entry name" value="PHOSPHATE REGULON SENSOR PROTEIN PHOR"/>
    <property type="match status" value="1"/>
</dbReference>
<dbReference type="InterPro" id="IPR050351">
    <property type="entry name" value="BphY/WalK/GraS-like"/>
</dbReference>
<keyword evidence="9" id="KW-0902">Two-component regulatory system</keyword>
<dbReference type="GO" id="GO:0004721">
    <property type="term" value="F:phosphoprotein phosphatase activity"/>
    <property type="evidence" value="ECO:0007669"/>
    <property type="project" value="TreeGrafter"/>
</dbReference>
<feature type="transmembrane region" description="Helical" evidence="11">
    <location>
        <begin position="20"/>
        <end position="38"/>
    </location>
</feature>
<dbReference type="SUPFAM" id="SSF55874">
    <property type="entry name" value="ATPase domain of HSP90 chaperone/DNA topoisomerase II/histidine kinase"/>
    <property type="match status" value="1"/>
</dbReference>
<accession>A0A0R2D8N7</accession>
<dbReference type="InterPro" id="IPR003594">
    <property type="entry name" value="HATPase_dom"/>
</dbReference>